<dbReference type="Pfam" id="PF03682">
    <property type="entry name" value="UPF0158"/>
    <property type="match status" value="1"/>
</dbReference>
<gene>
    <name evidence="1" type="ORF">EJA12_04025</name>
</gene>
<dbReference type="EMBL" id="RWGW01000005">
    <property type="protein sequence ID" value="RSK35789.1"/>
    <property type="molecule type" value="Genomic_DNA"/>
</dbReference>
<comment type="caution">
    <text evidence="1">The sequence shown here is derived from an EMBL/GenBank/DDBJ whole genome shotgun (WGS) entry which is preliminary data.</text>
</comment>
<protein>
    <submittedName>
        <fullName evidence="1">Uncharacterized protein</fullName>
    </submittedName>
</protein>
<dbReference type="InterPro" id="IPR005361">
    <property type="entry name" value="UPF0158"/>
</dbReference>
<name>A0ABX9ZFG6_9BACL</name>
<keyword evidence="2" id="KW-1185">Reference proteome</keyword>
<evidence type="ECO:0000313" key="2">
    <source>
        <dbReference type="Proteomes" id="UP000272481"/>
    </source>
</evidence>
<proteinExistence type="predicted"/>
<evidence type="ECO:0000313" key="1">
    <source>
        <dbReference type="EMBL" id="RSK35789.1"/>
    </source>
</evidence>
<dbReference type="Proteomes" id="UP000272481">
    <property type="component" value="Unassembled WGS sequence"/>
</dbReference>
<accession>A0ABX9ZFG6</accession>
<organism evidence="1 2">
    <name type="scientific">Bhargavaea beijingensis</name>
    <dbReference type="NCBI Taxonomy" id="426756"/>
    <lineage>
        <taxon>Bacteria</taxon>
        <taxon>Bacillati</taxon>
        <taxon>Bacillota</taxon>
        <taxon>Bacilli</taxon>
        <taxon>Bacillales</taxon>
        <taxon>Caryophanaceae</taxon>
        <taxon>Bhargavaea</taxon>
    </lineage>
</organism>
<reference evidence="1 2" key="1">
    <citation type="submission" date="2018-12" db="EMBL/GenBank/DDBJ databases">
        <title>Comparitive functional genomics of dry heat resistant strains isolated from the viking spacecraft.</title>
        <authorList>
            <person name="Seuylemezian A."/>
            <person name="Vaishampayan P."/>
        </authorList>
    </citation>
    <scope>NUCLEOTIDE SEQUENCE [LARGE SCALE GENOMIC DNA]</scope>
    <source>
        <strain evidence="1 2">M6-11</strain>
    </source>
</reference>
<sequence length="206" mass="24273">MSAAFRTAMAFLIFLSAATRARIIAFNHDHHSFSSICIFHLLIVPPFPPSLYPYRHSGFLRAAAGYTKREVRKGRDRRMEHNRIAYRDLHKAAHDGKPSWFDRETGQVIQHEVAHGQPRYIELPRFDDTAEQQMRVAFTHSLQERPDLQEKIGEIFAHNRPVEEFEEILKNEELLHEWKNYREMSRQKVLNEWCSQNGIRFDTDGT</sequence>